<dbReference type="InterPro" id="IPR025004">
    <property type="entry name" value="SenN/SenS"/>
</dbReference>
<evidence type="ECO:0000313" key="1">
    <source>
        <dbReference type="EMBL" id="GLO68369.1"/>
    </source>
</evidence>
<gene>
    <name evidence="1" type="ORF">MACH08_41530</name>
</gene>
<dbReference type="Proteomes" id="UP001275436">
    <property type="component" value="Unassembled WGS sequence"/>
</dbReference>
<protein>
    <recommendedName>
        <fullName evidence="3">FbpB family small basic protein</fullName>
    </recommendedName>
</protein>
<keyword evidence="2" id="KW-1185">Reference proteome</keyword>
<reference evidence="1 2" key="1">
    <citation type="submission" date="2023-02" db="EMBL/GenBank/DDBJ databases">
        <title>Oceanobacillus kimchii IFOP_LL358 isolated form Alexandrium catenella lab strain.</title>
        <authorList>
            <person name="Gajardo G."/>
            <person name="Ueki S."/>
            <person name="Maruyama F."/>
        </authorList>
    </citation>
    <scope>NUCLEOTIDE SEQUENCE [LARGE SCALE GENOMIC DNA]</scope>
    <source>
        <strain evidence="1 2">IFOP_LL358</strain>
    </source>
</reference>
<organism evidence="1 2">
    <name type="scientific">Oceanobacillus kimchii</name>
    <dbReference type="NCBI Taxonomy" id="746691"/>
    <lineage>
        <taxon>Bacteria</taxon>
        <taxon>Bacillati</taxon>
        <taxon>Bacillota</taxon>
        <taxon>Bacilli</taxon>
        <taxon>Bacillales</taxon>
        <taxon>Bacillaceae</taxon>
        <taxon>Oceanobacillus</taxon>
    </lineage>
</organism>
<evidence type="ECO:0000313" key="2">
    <source>
        <dbReference type="Proteomes" id="UP001275436"/>
    </source>
</evidence>
<comment type="caution">
    <text evidence="1">The sequence shown here is derived from an EMBL/GenBank/DDBJ whole genome shotgun (WGS) entry which is preliminary data.</text>
</comment>
<dbReference type="RefSeq" id="WP_317958608.1">
    <property type="nucleotide sequence ID" value="NZ_BSKO01000002.1"/>
</dbReference>
<dbReference type="Pfam" id="PF13040">
    <property type="entry name" value="Fur_reg_FbpB"/>
    <property type="match status" value="1"/>
</dbReference>
<accession>A0ABQ5TQY7</accession>
<sequence>MRNSKVKGLSLDELTRIYKEELIKDKAAMMKLEDKVDLKHIKNERSVKLT</sequence>
<proteinExistence type="predicted"/>
<evidence type="ECO:0008006" key="3">
    <source>
        <dbReference type="Google" id="ProtNLM"/>
    </source>
</evidence>
<dbReference type="EMBL" id="BSKO01000002">
    <property type="protein sequence ID" value="GLO68369.1"/>
    <property type="molecule type" value="Genomic_DNA"/>
</dbReference>
<name>A0ABQ5TQY7_9BACI</name>